<protein>
    <submittedName>
        <fullName evidence="1">Uncharacterized protein</fullName>
    </submittedName>
</protein>
<reference evidence="1 2" key="1">
    <citation type="journal article" date="2009" name="Genome Biol.">
        <title>Community-wide analysis of microbial genome sequence signatures.</title>
        <authorList>
            <person name="Dick G.J."/>
            <person name="Andersson A.F."/>
            <person name="Baker B.J."/>
            <person name="Simmons S.L."/>
            <person name="Thomas B.C."/>
            <person name="Yelton A.P."/>
            <person name="Banfield J.F."/>
        </authorList>
    </citation>
    <scope>NUCLEOTIDE SEQUENCE [LARGE SCALE GENOMIC DNA]</scope>
    <source>
        <strain evidence="1">ARMAN-2</strain>
    </source>
</reference>
<name>C7DG66_MICA2</name>
<dbReference type="Proteomes" id="UP000332487">
    <property type="component" value="Unassembled WGS sequence"/>
</dbReference>
<gene>
    <name evidence="1" type="ORF">UNLARM2_0070</name>
</gene>
<evidence type="ECO:0000313" key="1">
    <source>
        <dbReference type="EMBL" id="EET90536.1"/>
    </source>
</evidence>
<dbReference type="AlphaFoldDB" id="C7DG66"/>
<accession>C7DG66</accession>
<keyword evidence="2" id="KW-1185">Reference proteome</keyword>
<evidence type="ECO:0000313" key="2">
    <source>
        <dbReference type="Proteomes" id="UP000332487"/>
    </source>
</evidence>
<organism evidence="1 2">
    <name type="scientific">Candidatus Micrarchaeum acidiphilum ARMAN-2</name>
    <dbReference type="NCBI Taxonomy" id="425595"/>
    <lineage>
        <taxon>Archaea</taxon>
        <taxon>Candidatus Micrarchaeota</taxon>
        <taxon>Candidatus Micrarchaeia</taxon>
        <taxon>Candidatus Micrarchaeales</taxon>
        <taxon>Candidatus Micrarchaeaceae</taxon>
        <taxon>Candidatus Micrarchaeum</taxon>
    </lineage>
</organism>
<proteinExistence type="predicted"/>
<reference evidence="1 2" key="2">
    <citation type="journal article" date="2010" name="Proc. Natl. Acad. Sci. U.S.A.">
        <title>Enigmatic, ultrasmall, uncultivated Archaea.</title>
        <authorList>
            <person name="Baker B.J."/>
            <person name="Comolli L.R."/>
            <person name="Dick G.J."/>
            <person name="Hauser L.J."/>
            <person name="Hyatt D."/>
            <person name="Dill B.D."/>
            <person name="Land M.L."/>
            <person name="Verberkmoes N.C."/>
            <person name="Hettich R.L."/>
            <person name="Banfield J.F."/>
        </authorList>
    </citation>
    <scope>NUCLEOTIDE SEQUENCE [LARGE SCALE GENOMIC DNA]</scope>
    <source>
        <strain evidence="1">ARMAN-2</strain>
    </source>
</reference>
<dbReference type="EMBL" id="GG697236">
    <property type="protein sequence ID" value="EET90536.1"/>
    <property type="molecule type" value="Genomic_DNA"/>
</dbReference>
<sequence length="156" mass="17433">MATKTESEIKRLQREMITSGKNDLEILPDGKITDIVVSVLRDKIDPDPFGTKSVALADATRATQGLINDIRENYENWSPKLKDAIRTGDHRPLLSEEAQVLTNALDPKSTERLGETGIKTMAAGVNSFMAIPRATTELRMESYQSKIDELRRKGYL</sequence>